<keyword evidence="1" id="KW-0251">Elongation factor</keyword>
<dbReference type="EMBL" id="CM051404">
    <property type="protein sequence ID" value="KAJ4707461.1"/>
    <property type="molecule type" value="Genomic_DNA"/>
</dbReference>
<keyword evidence="2" id="KW-1185">Reference proteome</keyword>
<gene>
    <name evidence="1" type="ORF">OWV82_020979</name>
</gene>
<organism evidence="1 2">
    <name type="scientific">Melia azedarach</name>
    <name type="common">Chinaberry tree</name>
    <dbReference type="NCBI Taxonomy" id="155640"/>
    <lineage>
        <taxon>Eukaryota</taxon>
        <taxon>Viridiplantae</taxon>
        <taxon>Streptophyta</taxon>
        <taxon>Embryophyta</taxon>
        <taxon>Tracheophyta</taxon>
        <taxon>Spermatophyta</taxon>
        <taxon>Magnoliopsida</taxon>
        <taxon>eudicotyledons</taxon>
        <taxon>Gunneridae</taxon>
        <taxon>Pentapetalae</taxon>
        <taxon>rosids</taxon>
        <taxon>malvids</taxon>
        <taxon>Sapindales</taxon>
        <taxon>Meliaceae</taxon>
        <taxon>Melia</taxon>
    </lineage>
</organism>
<reference evidence="1 2" key="1">
    <citation type="journal article" date="2023" name="Science">
        <title>Complex scaffold remodeling in plant triterpene biosynthesis.</title>
        <authorList>
            <person name="De La Pena R."/>
            <person name="Hodgson H."/>
            <person name="Liu J.C."/>
            <person name="Stephenson M.J."/>
            <person name="Martin A.C."/>
            <person name="Owen C."/>
            <person name="Harkess A."/>
            <person name="Leebens-Mack J."/>
            <person name="Jimenez L.E."/>
            <person name="Osbourn A."/>
            <person name="Sattely E.S."/>
        </authorList>
    </citation>
    <scope>NUCLEOTIDE SEQUENCE [LARGE SCALE GENOMIC DNA]</scope>
    <source>
        <strain evidence="2">cv. JPN11</strain>
        <tissue evidence="1">Leaf</tissue>
    </source>
</reference>
<keyword evidence="1" id="KW-0648">Protein biosynthesis</keyword>
<comment type="caution">
    <text evidence="1">The sequence shown here is derived from an EMBL/GenBank/DDBJ whole genome shotgun (WGS) entry which is preliminary data.</text>
</comment>
<name>A0ACC1X7X2_MELAZ</name>
<evidence type="ECO:0000313" key="1">
    <source>
        <dbReference type="EMBL" id="KAJ4707461.1"/>
    </source>
</evidence>
<evidence type="ECO:0000313" key="2">
    <source>
        <dbReference type="Proteomes" id="UP001164539"/>
    </source>
</evidence>
<proteinExistence type="predicted"/>
<sequence length="494" mass="55657">MRSGSEMEAKSNTVMEISVAEESNGGVPHHPPNKLADCVGNNNVKGALSDGKTVIQNRSEDLEVDVTVCRKSGDHEQAEAECQDTTENSSSFSGTISGSENVSTLSDVEVESPFCAGNGLSSMFDGYNGILPRRKRKLTDHWRRFIHPIMWRCKWVELQLKEIRARALKYDSELAQYDQTKKFESEKSTLEGFDAVSQPFSCPNQGNQLMKRKKRKRVEEITDLASYMSQHNLFSYYEYKKSNADGAYMENDHGNLDNKIVNATDRLEFNDGWLSLEFRDDDNSLEQMLSQIDMVQSQVRKLKDRIDKVVSENPGKYTSINRLSLLVPCETSSYLNVASPRENGNGVPDRSLYISPQHTSECNMVDFLIPGSTVSSHGEVTPHLDMIENTGQIQVGDSCETNREAILMDNESSDEELHNFKRVITQVTARPEISTEEPTSSPPAMTPEANLPKNTPKPHGQPSTSKPKPKSNARNSKRKWGRRKSRLSKWRHRS</sequence>
<accession>A0ACC1X7X2</accession>
<protein>
    <submittedName>
        <fullName evidence="1">Elongation factor 4</fullName>
    </submittedName>
</protein>
<dbReference type="Proteomes" id="UP001164539">
    <property type="component" value="Chromosome 11"/>
</dbReference>